<gene>
    <name evidence="9" type="primary">lspA</name>
    <name evidence="11" type="ORF">SAMN05216249_101180</name>
</gene>
<feature type="transmembrane region" description="Helical" evidence="9">
    <location>
        <begin position="67"/>
        <end position="85"/>
    </location>
</feature>
<keyword evidence="2 9" id="KW-1003">Cell membrane</keyword>
<keyword evidence="4 9" id="KW-0812">Transmembrane</keyword>
<comment type="catalytic activity">
    <reaction evidence="9">
        <text>Release of signal peptides from bacterial membrane prolipoproteins. Hydrolyzes -Xaa-Yaa-Zaa-|-(S,diacylglyceryl)Cys-, in which Xaa is hydrophobic (preferably Leu), and Yaa (Ala or Ser) and Zaa (Gly or Ala) have small, neutral side chains.</text>
        <dbReference type="EC" id="3.4.23.36"/>
    </reaction>
</comment>
<evidence type="ECO:0000256" key="10">
    <source>
        <dbReference type="RuleBase" id="RU004181"/>
    </source>
</evidence>
<feature type="active site" evidence="9">
    <location>
        <position position="122"/>
    </location>
</feature>
<dbReference type="NCBIfam" id="TIGR00077">
    <property type="entry name" value="lspA"/>
    <property type="match status" value="1"/>
</dbReference>
<dbReference type="GO" id="GO:0005886">
    <property type="term" value="C:plasma membrane"/>
    <property type="evidence" value="ECO:0007669"/>
    <property type="project" value="UniProtKB-SubCell"/>
</dbReference>
<comment type="pathway">
    <text evidence="9">Protein modification; lipoprotein biosynthesis (signal peptide cleavage).</text>
</comment>
<keyword evidence="12" id="KW-1185">Reference proteome</keyword>
<sequence>MYKNKKNKYIYGFLLLIFLLAIDFFTKYLADKFLKGKEPIIIFKDALELYYLENTGAAFGIMAGKQMFFVIVSILILIGIIYIYVKIPLEQRFNILNYLCIFVMAGAIGNLVNRIMLNYVIDFIYFSLIRFPVFNVADIYVTLAITILIIVLLLVFDENDLSFLKPKKKED</sequence>
<evidence type="ECO:0000256" key="9">
    <source>
        <dbReference type="HAMAP-Rule" id="MF_00161"/>
    </source>
</evidence>
<evidence type="ECO:0000256" key="4">
    <source>
        <dbReference type="ARBA" id="ARBA00022692"/>
    </source>
</evidence>
<proteinExistence type="inferred from homology"/>
<dbReference type="UniPathway" id="UPA00665"/>
<evidence type="ECO:0000256" key="2">
    <source>
        <dbReference type="ARBA" id="ARBA00022475"/>
    </source>
</evidence>
<evidence type="ECO:0000256" key="1">
    <source>
        <dbReference type="ARBA" id="ARBA00006139"/>
    </source>
</evidence>
<reference evidence="11 12" key="1">
    <citation type="submission" date="2016-10" db="EMBL/GenBank/DDBJ databases">
        <authorList>
            <person name="de Groot N.N."/>
        </authorList>
    </citation>
    <scope>NUCLEOTIDE SEQUENCE [LARGE SCALE GENOMIC DNA]</scope>
    <source>
        <strain evidence="11 12">DSM 5522</strain>
    </source>
</reference>
<dbReference type="InterPro" id="IPR001872">
    <property type="entry name" value="Peptidase_A8"/>
</dbReference>
<evidence type="ECO:0000256" key="3">
    <source>
        <dbReference type="ARBA" id="ARBA00022670"/>
    </source>
</evidence>
<evidence type="ECO:0000313" key="11">
    <source>
        <dbReference type="EMBL" id="SFA71721.1"/>
    </source>
</evidence>
<feature type="transmembrane region" description="Helical" evidence="9">
    <location>
        <begin position="137"/>
        <end position="156"/>
    </location>
</feature>
<evidence type="ECO:0000256" key="7">
    <source>
        <dbReference type="ARBA" id="ARBA00022989"/>
    </source>
</evidence>
<dbReference type="STRING" id="1120918.SAMN05216249_101180"/>
<feature type="active site" evidence="9">
    <location>
        <position position="138"/>
    </location>
</feature>
<protein>
    <recommendedName>
        <fullName evidence="9">Lipoprotein signal peptidase</fullName>
        <ecNumber evidence="9">3.4.23.36</ecNumber>
    </recommendedName>
    <alternativeName>
        <fullName evidence="9">Prolipoprotein signal peptidase</fullName>
    </alternativeName>
    <alternativeName>
        <fullName evidence="9">Signal peptidase II</fullName>
        <shortName evidence="9">SPase II</shortName>
    </alternativeName>
</protein>
<keyword evidence="7 9" id="KW-1133">Transmembrane helix</keyword>
<evidence type="ECO:0000256" key="5">
    <source>
        <dbReference type="ARBA" id="ARBA00022750"/>
    </source>
</evidence>
<dbReference type="Pfam" id="PF01252">
    <property type="entry name" value="Peptidase_A8"/>
    <property type="match status" value="1"/>
</dbReference>
<dbReference type="PANTHER" id="PTHR33695">
    <property type="entry name" value="LIPOPROTEIN SIGNAL PEPTIDASE"/>
    <property type="match status" value="1"/>
</dbReference>
<dbReference type="HAMAP" id="MF_00161">
    <property type="entry name" value="LspA"/>
    <property type="match status" value="1"/>
</dbReference>
<evidence type="ECO:0000313" key="12">
    <source>
        <dbReference type="Proteomes" id="UP000198838"/>
    </source>
</evidence>
<keyword evidence="5 9" id="KW-0064">Aspartyl protease</keyword>
<dbReference type="PANTHER" id="PTHR33695:SF1">
    <property type="entry name" value="LIPOPROTEIN SIGNAL PEPTIDASE"/>
    <property type="match status" value="1"/>
</dbReference>
<evidence type="ECO:0000256" key="6">
    <source>
        <dbReference type="ARBA" id="ARBA00022801"/>
    </source>
</evidence>
<dbReference type="GO" id="GO:0006508">
    <property type="term" value="P:proteolysis"/>
    <property type="evidence" value="ECO:0007669"/>
    <property type="project" value="UniProtKB-KW"/>
</dbReference>
<keyword evidence="3 9" id="KW-0645">Protease</keyword>
<dbReference type="EMBL" id="FOJY01000001">
    <property type="protein sequence ID" value="SFA71721.1"/>
    <property type="molecule type" value="Genomic_DNA"/>
</dbReference>
<dbReference type="Proteomes" id="UP000198838">
    <property type="component" value="Unassembled WGS sequence"/>
</dbReference>
<feature type="transmembrane region" description="Helical" evidence="9">
    <location>
        <begin position="97"/>
        <end position="117"/>
    </location>
</feature>
<comment type="similarity">
    <text evidence="1 9 10">Belongs to the peptidase A8 family.</text>
</comment>
<dbReference type="EC" id="3.4.23.36" evidence="9"/>
<dbReference type="GO" id="GO:0004190">
    <property type="term" value="F:aspartic-type endopeptidase activity"/>
    <property type="evidence" value="ECO:0007669"/>
    <property type="project" value="UniProtKB-UniRule"/>
</dbReference>
<dbReference type="OrthoDB" id="9810259at2"/>
<comment type="function">
    <text evidence="9">This protein specifically catalyzes the removal of signal peptides from prolipoproteins.</text>
</comment>
<name>A0A1I0V5X2_9FIRM</name>
<keyword evidence="6 9" id="KW-0378">Hydrolase</keyword>
<keyword evidence="8 9" id="KW-0472">Membrane</keyword>
<evidence type="ECO:0000256" key="8">
    <source>
        <dbReference type="ARBA" id="ARBA00023136"/>
    </source>
</evidence>
<dbReference type="AlphaFoldDB" id="A0A1I0V5X2"/>
<organism evidence="11 12">
    <name type="scientific">Acetitomaculum ruminis DSM 5522</name>
    <dbReference type="NCBI Taxonomy" id="1120918"/>
    <lineage>
        <taxon>Bacteria</taxon>
        <taxon>Bacillati</taxon>
        <taxon>Bacillota</taxon>
        <taxon>Clostridia</taxon>
        <taxon>Lachnospirales</taxon>
        <taxon>Lachnospiraceae</taxon>
        <taxon>Acetitomaculum</taxon>
    </lineage>
</organism>
<accession>A0A1I0V5X2</accession>
<dbReference type="PRINTS" id="PR00781">
    <property type="entry name" value="LIPOSIGPTASE"/>
</dbReference>
<dbReference type="RefSeq" id="WP_092869890.1">
    <property type="nucleotide sequence ID" value="NZ_FOJY01000001.1"/>
</dbReference>
<comment type="subcellular location">
    <subcellularLocation>
        <location evidence="9">Cell membrane</location>
        <topology evidence="9">Multi-pass membrane protein</topology>
    </subcellularLocation>
</comment>
<feature type="transmembrane region" description="Helical" evidence="9">
    <location>
        <begin position="9"/>
        <end position="30"/>
    </location>
</feature>